<protein>
    <submittedName>
        <fullName evidence="1">4Fe-4S ferredoxin</fullName>
    </submittedName>
</protein>
<proteinExistence type="predicted"/>
<accession>A0AC61DCT9</accession>
<dbReference type="Proteomes" id="UP000224460">
    <property type="component" value="Unassembled WGS sequence"/>
</dbReference>
<organism evidence="1 2">
    <name type="scientific">Sporanaerobium hydrogeniformans</name>
    <dbReference type="NCBI Taxonomy" id="3072179"/>
    <lineage>
        <taxon>Bacteria</taxon>
        <taxon>Bacillati</taxon>
        <taxon>Bacillota</taxon>
        <taxon>Clostridia</taxon>
        <taxon>Lachnospirales</taxon>
        <taxon>Lachnospiraceae</taxon>
        <taxon>Sporanaerobium</taxon>
    </lineage>
</organism>
<name>A0AC61DCT9_9FIRM</name>
<evidence type="ECO:0000313" key="2">
    <source>
        <dbReference type="Proteomes" id="UP000224460"/>
    </source>
</evidence>
<comment type="caution">
    <text evidence="1">The sequence shown here is derived from an EMBL/GenBank/DDBJ whole genome shotgun (WGS) entry which is preliminary data.</text>
</comment>
<sequence>MKKVYVNEDWCLGCHLCEYYCSFANSGESNMIKAFNKGKKTTPRIVVEEGSAINFAVQCRHCDDPLCVKGCISGALSIQNGIILVDDTKCVGCYTCVLSCPYGCIVTDHEKVIKKCDLCASNSGTPACVQGCPNAAIVFEERS</sequence>
<reference evidence="1" key="1">
    <citation type="submission" date="2017-10" db="EMBL/GenBank/DDBJ databases">
        <title>Genome sequence of cellulolytic Lachnospiraceae bacterium XHS1971 isolated from hotspring sediment.</title>
        <authorList>
            <person name="Vasudevan G."/>
            <person name="Joshi A.J."/>
            <person name="Hivarkar S."/>
            <person name="Lanjekar V.B."/>
            <person name="Dhakephalkar P.K."/>
            <person name="Dagar S."/>
        </authorList>
    </citation>
    <scope>NUCLEOTIDE SEQUENCE</scope>
    <source>
        <strain evidence="1">XHS1971</strain>
    </source>
</reference>
<gene>
    <name evidence="1" type="ORF">CS063_09795</name>
</gene>
<dbReference type="EMBL" id="PEDL01000009">
    <property type="protein sequence ID" value="PHV70585.1"/>
    <property type="molecule type" value="Genomic_DNA"/>
</dbReference>
<evidence type="ECO:0000313" key="1">
    <source>
        <dbReference type="EMBL" id="PHV70585.1"/>
    </source>
</evidence>
<keyword evidence="2" id="KW-1185">Reference proteome</keyword>